<evidence type="ECO:0000313" key="2">
    <source>
        <dbReference type="EMBL" id="TDC75653.1"/>
    </source>
</evidence>
<dbReference type="Gene3D" id="1.10.260.40">
    <property type="entry name" value="lambda repressor-like DNA-binding domains"/>
    <property type="match status" value="1"/>
</dbReference>
<dbReference type="InterPro" id="IPR043917">
    <property type="entry name" value="DUF5753"/>
</dbReference>
<accession>A0A4R4TKQ0</accession>
<reference evidence="2 3" key="1">
    <citation type="submission" date="2019-03" db="EMBL/GenBank/DDBJ databases">
        <title>Draft genome sequences of novel Actinobacteria.</title>
        <authorList>
            <person name="Sahin N."/>
            <person name="Ay H."/>
            <person name="Saygin H."/>
        </authorList>
    </citation>
    <scope>NUCLEOTIDE SEQUENCE [LARGE SCALE GENOMIC DNA]</scope>
    <source>
        <strain evidence="2 3">DSM 41900</strain>
    </source>
</reference>
<dbReference type="CDD" id="cd00093">
    <property type="entry name" value="HTH_XRE"/>
    <property type="match status" value="1"/>
</dbReference>
<dbReference type="OrthoDB" id="3462393at2"/>
<comment type="caution">
    <text evidence="2">The sequence shown here is derived from an EMBL/GenBank/DDBJ whole genome shotgun (WGS) entry which is preliminary data.</text>
</comment>
<organism evidence="2 3">
    <name type="scientific">Streptomyces hainanensis</name>
    <dbReference type="NCBI Taxonomy" id="402648"/>
    <lineage>
        <taxon>Bacteria</taxon>
        <taxon>Bacillati</taxon>
        <taxon>Actinomycetota</taxon>
        <taxon>Actinomycetes</taxon>
        <taxon>Kitasatosporales</taxon>
        <taxon>Streptomycetaceae</taxon>
        <taxon>Streptomyces</taxon>
    </lineage>
</organism>
<proteinExistence type="predicted"/>
<name>A0A4R4TKQ0_9ACTN</name>
<dbReference type="InterPro" id="IPR001387">
    <property type="entry name" value="Cro/C1-type_HTH"/>
</dbReference>
<evidence type="ECO:0000313" key="3">
    <source>
        <dbReference type="Proteomes" id="UP000295345"/>
    </source>
</evidence>
<dbReference type="GO" id="GO:0003677">
    <property type="term" value="F:DNA binding"/>
    <property type="evidence" value="ECO:0007669"/>
    <property type="project" value="InterPro"/>
</dbReference>
<gene>
    <name evidence="2" type="ORF">E1283_11745</name>
</gene>
<keyword evidence="3" id="KW-1185">Reference proteome</keyword>
<sequence length="284" mass="31522">MTVRATPTVRLRRLGAELRRMREAAGCNVVQAARLLGLERTRISNMEAGRLGVTADRVRSLASVYQCGDRAYVDALAAMAEERVKGWWEEQRGRMPVAALELAELEHHALGIRAVQVTHFPGLLQTEEYAKAVFSVAVPEPSPVELRRILSFRMRRRDVLDREDDPPATTFLIHETALRLDFGGPTVMRAQLKHVLDASERPNVTVRVIPFAAGGFPSAGASMSLVAGPVPQLDTVQFDSPIDTVLVDAPAALGKYRKTLDRIEERSLDVAKSRDFLRDMSERT</sequence>
<dbReference type="AlphaFoldDB" id="A0A4R4TKQ0"/>
<dbReference type="SUPFAM" id="SSF47413">
    <property type="entry name" value="lambda repressor-like DNA-binding domains"/>
    <property type="match status" value="1"/>
</dbReference>
<dbReference type="SMART" id="SM00530">
    <property type="entry name" value="HTH_XRE"/>
    <property type="match status" value="1"/>
</dbReference>
<dbReference type="Pfam" id="PF19054">
    <property type="entry name" value="DUF5753"/>
    <property type="match status" value="1"/>
</dbReference>
<evidence type="ECO:0000259" key="1">
    <source>
        <dbReference type="PROSITE" id="PS50943"/>
    </source>
</evidence>
<dbReference type="Proteomes" id="UP000295345">
    <property type="component" value="Unassembled WGS sequence"/>
</dbReference>
<dbReference type="Pfam" id="PF13560">
    <property type="entry name" value="HTH_31"/>
    <property type="match status" value="1"/>
</dbReference>
<dbReference type="InterPro" id="IPR010982">
    <property type="entry name" value="Lambda_DNA-bd_dom_sf"/>
</dbReference>
<protein>
    <submittedName>
        <fullName evidence="2">XRE family transcriptional regulator</fullName>
    </submittedName>
</protein>
<dbReference type="PROSITE" id="PS50943">
    <property type="entry name" value="HTH_CROC1"/>
    <property type="match status" value="1"/>
</dbReference>
<dbReference type="EMBL" id="SMKI01000098">
    <property type="protein sequence ID" value="TDC75653.1"/>
    <property type="molecule type" value="Genomic_DNA"/>
</dbReference>
<dbReference type="RefSeq" id="WP_132817917.1">
    <property type="nucleotide sequence ID" value="NZ_SMKI01000098.1"/>
</dbReference>
<feature type="domain" description="HTH cro/C1-type" evidence="1">
    <location>
        <begin position="18"/>
        <end position="73"/>
    </location>
</feature>